<evidence type="ECO:0000256" key="6">
    <source>
        <dbReference type="ARBA" id="ARBA00022989"/>
    </source>
</evidence>
<feature type="transmembrane region" description="Helical" evidence="15">
    <location>
        <begin position="109"/>
        <end position="130"/>
    </location>
</feature>
<dbReference type="PANTHER" id="PTHR24249:SF415">
    <property type="entry name" value="TRACE AMINE-ASSOCIATED RECEPTOR 1"/>
    <property type="match status" value="1"/>
</dbReference>
<evidence type="ECO:0000256" key="13">
    <source>
        <dbReference type="ARBA" id="ARBA00039439"/>
    </source>
</evidence>
<feature type="transmembrane region" description="Helical" evidence="15">
    <location>
        <begin position="340"/>
        <end position="362"/>
    </location>
</feature>
<proteinExistence type="inferred from homology"/>
<reference evidence="18" key="1">
    <citation type="submission" date="2025-08" db="UniProtKB">
        <authorList>
            <consortium name="RefSeq"/>
        </authorList>
    </citation>
    <scope>IDENTIFICATION</scope>
</reference>
<evidence type="ECO:0000256" key="14">
    <source>
        <dbReference type="RuleBase" id="RU000688"/>
    </source>
</evidence>
<comment type="subcellular location">
    <subcellularLocation>
        <location evidence="2">Cell membrane</location>
        <topology evidence="2">Multi-pass membrane protein</topology>
    </subcellularLocation>
    <subcellularLocation>
        <location evidence="1">Endoplasmic reticulum membrane</location>
        <topology evidence="1">Multi-pass membrane protein</topology>
    </subcellularLocation>
</comment>
<dbReference type="GO" id="GO:0001594">
    <property type="term" value="F:trace-amine receptor activity"/>
    <property type="evidence" value="ECO:0007669"/>
    <property type="project" value="InterPro"/>
</dbReference>
<keyword evidence="8 15" id="KW-0472">Membrane</keyword>
<dbReference type="InterPro" id="IPR009132">
    <property type="entry name" value="TAAR_fam"/>
</dbReference>
<feature type="transmembrane region" description="Helical" evidence="15">
    <location>
        <begin position="153"/>
        <end position="174"/>
    </location>
</feature>
<keyword evidence="12 14" id="KW-0807">Transducer</keyword>
<dbReference type="FunFam" id="1.20.1070.10:FF:000030">
    <property type="entry name" value="trace amine-associated receptor 1"/>
    <property type="match status" value="1"/>
</dbReference>
<dbReference type="GeneID" id="115465096"/>
<dbReference type="Pfam" id="PF00001">
    <property type="entry name" value="7tm_1"/>
    <property type="match status" value="1"/>
</dbReference>
<protein>
    <recommendedName>
        <fullName evidence="13">Trace amine-associated receptor 1</fullName>
    </recommendedName>
</protein>
<keyword evidence="4 14" id="KW-0812">Transmembrane</keyword>
<evidence type="ECO:0000256" key="7">
    <source>
        <dbReference type="ARBA" id="ARBA00023040"/>
    </source>
</evidence>
<keyword evidence="6 15" id="KW-1133">Transmembrane helix</keyword>
<dbReference type="PRINTS" id="PR01830">
    <property type="entry name" value="TRACEAMINER"/>
</dbReference>
<dbReference type="CTD" id="134864"/>
<comment type="similarity">
    <text evidence="14">Belongs to the G-protein coupled receptor 1 family.</text>
</comment>
<dbReference type="InterPro" id="IPR000276">
    <property type="entry name" value="GPCR_Rhodpsn"/>
</dbReference>
<dbReference type="Gene3D" id="1.20.1070.10">
    <property type="entry name" value="Rhodopsin 7-helix transmembrane proteins"/>
    <property type="match status" value="1"/>
</dbReference>
<evidence type="ECO:0000256" key="4">
    <source>
        <dbReference type="ARBA" id="ARBA00022692"/>
    </source>
</evidence>
<dbReference type="PRINTS" id="PR00237">
    <property type="entry name" value="GPCRRHODOPSN"/>
</dbReference>
<sequence>MMTLFLRSLLSCNSKSILRKRKFIDALKVNKGTPRRESKMNSNDSKVSENVQFCYEFINGSCLKNSLPSSIRIPMYIFMICTILMTVAGNLVVIISISHFKQLHSPTNYLILSMASVDLLLGIFVMPYSMARSVEHCWYFGDLFCKVHTSTDIMLSTASIFHLSFISVDRYYAVCDPLRYKTKMNMCIILSMILVSWTIPAIFAFIMVFLELNLKGAEEHFHNHVNCVGGCYVFFTKTSVVVSSMMSFYIPGFVMLCIYGKIYLIARRQARSIKDVTNQFAFQSRLGEKQRISRSRERKAAKTIGIVIGVFLICWSPFFFCIVSDPFLNYTLPPILIDALVWFGYLNSTFNPLVYAFFYMWFRKALKMIMFGKVFSPDSSRTRLFSE</sequence>
<dbReference type="InParanoid" id="A0A6P7X703"/>
<evidence type="ECO:0000256" key="11">
    <source>
        <dbReference type="ARBA" id="ARBA00023180"/>
    </source>
</evidence>
<evidence type="ECO:0000256" key="12">
    <source>
        <dbReference type="ARBA" id="ARBA00023224"/>
    </source>
</evidence>
<dbReference type="InterPro" id="IPR050569">
    <property type="entry name" value="TAAR"/>
</dbReference>
<keyword evidence="7 14" id="KW-0297">G-protein coupled receptor</keyword>
<dbReference type="InterPro" id="IPR017452">
    <property type="entry name" value="GPCR_Rhodpsn_7TM"/>
</dbReference>
<organism evidence="17 18">
    <name type="scientific">Microcaecilia unicolor</name>
    <dbReference type="NCBI Taxonomy" id="1415580"/>
    <lineage>
        <taxon>Eukaryota</taxon>
        <taxon>Metazoa</taxon>
        <taxon>Chordata</taxon>
        <taxon>Craniata</taxon>
        <taxon>Vertebrata</taxon>
        <taxon>Euteleostomi</taxon>
        <taxon>Amphibia</taxon>
        <taxon>Gymnophiona</taxon>
        <taxon>Siphonopidae</taxon>
        <taxon>Microcaecilia</taxon>
    </lineage>
</organism>
<feature type="transmembrane region" description="Helical" evidence="15">
    <location>
        <begin position="300"/>
        <end position="320"/>
    </location>
</feature>
<dbReference type="RefSeq" id="XP_030051362.1">
    <property type="nucleotide sequence ID" value="XM_030195502.1"/>
</dbReference>
<evidence type="ECO:0000259" key="16">
    <source>
        <dbReference type="PROSITE" id="PS50262"/>
    </source>
</evidence>
<evidence type="ECO:0000313" key="18">
    <source>
        <dbReference type="RefSeq" id="XP_030051362.1"/>
    </source>
</evidence>
<gene>
    <name evidence="18" type="primary">TAAR1</name>
</gene>
<dbReference type="OrthoDB" id="5959645at2759"/>
<keyword evidence="17" id="KW-1185">Reference proteome</keyword>
<dbReference type="PANTHER" id="PTHR24249">
    <property type="entry name" value="HISTAMINE RECEPTOR-RELATED G-PROTEIN COUPLED RECEPTOR"/>
    <property type="match status" value="1"/>
</dbReference>
<dbReference type="SMART" id="SM01381">
    <property type="entry name" value="7TM_GPCR_Srsx"/>
    <property type="match status" value="1"/>
</dbReference>
<dbReference type="KEGG" id="muo:115465096"/>
<feature type="domain" description="G-protein coupled receptors family 1 profile" evidence="16">
    <location>
        <begin position="89"/>
        <end position="355"/>
    </location>
</feature>
<dbReference type="InterPro" id="IPR009133">
    <property type="entry name" value="TAAR1"/>
</dbReference>
<evidence type="ECO:0000256" key="5">
    <source>
        <dbReference type="ARBA" id="ARBA00022824"/>
    </source>
</evidence>
<evidence type="ECO:0000256" key="8">
    <source>
        <dbReference type="ARBA" id="ARBA00023136"/>
    </source>
</evidence>
<keyword evidence="3" id="KW-1003">Cell membrane</keyword>
<evidence type="ECO:0000256" key="9">
    <source>
        <dbReference type="ARBA" id="ARBA00023157"/>
    </source>
</evidence>
<evidence type="ECO:0000256" key="3">
    <source>
        <dbReference type="ARBA" id="ARBA00022475"/>
    </source>
</evidence>
<dbReference type="PRINTS" id="PR01831">
    <property type="entry name" value="TRACEAMINE1R"/>
</dbReference>
<dbReference type="FunCoup" id="A0A6P7X703">
    <property type="interactions" value="567"/>
</dbReference>
<evidence type="ECO:0000256" key="15">
    <source>
        <dbReference type="SAM" id="Phobius"/>
    </source>
</evidence>
<keyword evidence="9" id="KW-1015">Disulfide bond</keyword>
<dbReference type="AlphaFoldDB" id="A0A6P7X703"/>
<feature type="transmembrane region" description="Helical" evidence="15">
    <location>
        <begin position="248"/>
        <end position="266"/>
    </location>
</feature>
<dbReference type="PROSITE" id="PS50262">
    <property type="entry name" value="G_PROTEIN_RECEP_F1_2"/>
    <property type="match status" value="1"/>
</dbReference>
<dbReference type="SUPFAM" id="SSF81321">
    <property type="entry name" value="Family A G protein-coupled receptor-like"/>
    <property type="match status" value="1"/>
</dbReference>
<evidence type="ECO:0000313" key="17">
    <source>
        <dbReference type="Proteomes" id="UP000515156"/>
    </source>
</evidence>
<evidence type="ECO:0000256" key="2">
    <source>
        <dbReference type="ARBA" id="ARBA00004651"/>
    </source>
</evidence>
<feature type="transmembrane region" description="Helical" evidence="15">
    <location>
        <begin position="73"/>
        <end position="97"/>
    </location>
</feature>
<evidence type="ECO:0000256" key="1">
    <source>
        <dbReference type="ARBA" id="ARBA00004477"/>
    </source>
</evidence>
<dbReference type="GO" id="GO:0005789">
    <property type="term" value="C:endoplasmic reticulum membrane"/>
    <property type="evidence" value="ECO:0007669"/>
    <property type="project" value="UniProtKB-SubCell"/>
</dbReference>
<keyword evidence="11" id="KW-0325">Glycoprotein</keyword>
<dbReference type="Proteomes" id="UP000515156">
    <property type="component" value="Chromosome 3"/>
</dbReference>
<evidence type="ECO:0000256" key="10">
    <source>
        <dbReference type="ARBA" id="ARBA00023170"/>
    </source>
</evidence>
<keyword evidence="5" id="KW-0256">Endoplasmic reticulum</keyword>
<dbReference type="PROSITE" id="PS00237">
    <property type="entry name" value="G_PROTEIN_RECEP_F1_1"/>
    <property type="match status" value="1"/>
</dbReference>
<name>A0A6P7X703_9AMPH</name>
<dbReference type="CDD" id="cd15314">
    <property type="entry name" value="7tmA_TAAR1"/>
    <property type="match status" value="1"/>
</dbReference>
<keyword evidence="10 14" id="KW-0675">Receptor</keyword>
<accession>A0A6P7X703</accession>
<dbReference type="GO" id="GO:0005886">
    <property type="term" value="C:plasma membrane"/>
    <property type="evidence" value="ECO:0007669"/>
    <property type="project" value="UniProtKB-SubCell"/>
</dbReference>
<feature type="transmembrane region" description="Helical" evidence="15">
    <location>
        <begin position="186"/>
        <end position="210"/>
    </location>
</feature>